<evidence type="ECO:0000256" key="4">
    <source>
        <dbReference type="ARBA" id="ARBA00022490"/>
    </source>
</evidence>
<dbReference type="GO" id="GO:0045048">
    <property type="term" value="P:protein insertion into ER membrane"/>
    <property type="evidence" value="ECO:0007669"/>
    <property type="project" value="InterPro"/>
</dbReference>
<dbReference type="InParanoid" id="A0A1S3JQ19"/>
<dbReference type="Pfam" id="PF04190">
    <property type="entry name" value="GET4"/>
    <property type="match status" value="1"/>
</dbReference>
<organism evidence="6 7">
    <name type="scientific">Lingula anatina</name>
    <name type="common">Brachiopod</name>
    <name type="synonym">Lingula unguis</name>
    <dbReference type="NCBI Taxonomy" id="7574"/>
    <lineage>
        <taxon>Eukaryota</taxon>
        <taxon>Metazoa</taxon>
        <taxon>Spiralia</taxon>
        <taxon>Lophotrochozoa</taxon>
        <taxon>Brachiopoda</taxon>
        <taxon>Linguliformea</taxon>
        <taxon>Lingulata</taxon>
        <taxon>Lingulida</taxon>
        <taxon>Linguloidea</taxon>
        <taxon>Lingulidae</taxon>
        <taxon>Lingula</taxon>
    </lineage>
</organism>
<evidence type="ECO:0000256" key="3">
    <source>
        <dbReference type="ARBA" id="ARBA00022448"/>
    </source>
</evidence>
<comment type="subcellular location">
    <subcellularLocation>
        <location evidence="1">Cytoplasm</location>
        <location evidence="1">Cytosol</location>
    </subcellularLocation>
</comment>
<dbReference type="STRING" id="7574.A0A1S3JQ19"/>
<dbReference type="InterPro" id="IPR011990">
    <property type="entry name" value="TPR-like_helical_dom_sf"/>
</dbReference>
<name>A0A1S3JQ19_LINAN</name>
<dbReference type="FunFam" id="1.25.40.10:FF:000060">
    <property type="entry name" value="Golgi to ER traffic protein 4 homolog"/>
    <property type="match status" value="1"/>
</dbReference>
<dbReference type="PANTHER" id="PTHR12875:SF0">
    <property type="entry name" value="GOLGI TO ER TRAFFIC PROTEIN 4 HOMOLOG"/>
    <property type="match status" value="1"/>
</dbReference>
<evidence type="ECO:0000256" key="2">
    <source>
        <dbReference type="ARBA" id="ARBA00005351"/>
    </source>
</evidence>
<protein>
    <submittedName>
        <fullName evidence="7">Golgi to ER traffic protein 4 homolog</fullName>
    </submittedName>
</protein>
<evidence type="ECO:0000256" key="1">
    <source>
        <dbReference type="ARBA" id="ARBA00004514"/>
    </source>
</evidence>
<sequence length="325" mass="36973">MANCRGVERILKKLKDSVDSGKYYEAHQMYRTLYFRYNAQKKYAEAIDLLYSGAKLLLEHNQITSGSDLSLLLLETLNASDTERNDDTFEKIGILHKMIDPESPDRPTFVVKALKWSKGSNCESNSGHPALHKQFAVTLWQEKNYPEARYHFVHSNDGEGCAAMLVEYHITHGYPSEVDMFIAQAVLQYLCLKNKATATVTFYAYARQHPEVKKGPPYLLPLLNFLWFLLLAIEGGKLAFFTVLCEQYKLSLDRDPCYFQYLDRIGQQFFGIPPPKKNTQPGVFGNLLQSLFGEDEEEEEGFSSEVNLNSSTSGRASVMNSEDLD</sequence>
<dbReference type="AlphaFoldDB" id="A0A1S3JQ19"/>
<dbReference type="GeneID" id="106174996"/>
<keyword evidence="3" id="KW-0813">Transport</keyword>
<dbReference type="FunCoup" id="A0A1S3JQ19">
    <property type="interactions" value="2343"/>
</dbReference>
<evidence type="ECO:0000256" key="5">
    <source>
        <dbReference type="SAM" id="MobiDB-lite"/>
    </source>
</evidence>
<dbReference type="PANTHER" id="PTHR12875">
    <property type="entry name" value="GOLGI TO ER TRAFFIC PROTEIN 4 HOMOLOG"/>
    <property type="match status" value="1"/>
</dbReference>
<dbReference type="InterPro" id="IPR007317">
    <property type="entry name" value="GET4"/>
</dbReference>
<dbReference type="Gene3D" id="1.25.40.10">
    <property type="entry name" value="Tetratricopeptide repeat domain"/>
    <property type="match status" value="1"/>
</dbReference>
<dbReference type="OrthoDB" id="10252405at2759"/>
<dbReference type="KEGG" id="lak:106174996"/>
<accession>A0A1S3JQ19</accession>
<gene>
    <name evidence="7" type="primary">LOC106174996</name>
</gene>
<keyword evidence="6" id="KW-1185">Reference proteome</keyword>
<comment type="similarity">
    <text evidence="2">Belongs to the GET4 family.</text>
</comment>
<proteinExistence type="inferred from homology"/>
<dbReference type="Proteomes" id="UP000085678">
    <property type="component" value="Unplaced"/>
</dbReference>
<dbReference type="RefSeq" id="XP_013412251.1">
    <property type="nucleotide sequence ID" value="XM_013556797.2"/>
</dbReference>
<feature type="region of interest" description="Disordered" evidence="5">
    <location>
        <begin position="302"/>
        <end position="325"/>
    </location>
</feature>
<evidence type="ECO:0000313" key="7">
    <source>
        <dbReference type="RefSeq" id="XP_013412251.1"/>
    </source>
</evidence>
<keyword evidence="4" id="KW-0963">Cytoplasm</keyword>
<feature type="compositionally biased region" description="Polar residues" evidence="5">
    <location>
        <begin position="306"/>
        <end position="325"/>
    </location>
</feature>
<dbReference type="GO" id="GO:0071818">
    <property type="term" value="C:BAT3 complex"/>
    <property type="evidence" value="ECO:0007669"/>
    <property type="project" value="TreeGrafter"/>
</dbReference>
<evidence type="ECO:0000313" key="6">
    <source>
        <dbReference type="Proteomes" id="UP000085678"/>
    </source>
</evidence>
<reference evidence="7" key="1">
    <citation type="submission" date="2025-08" db="UniProtKB">
        <authorList>
            <consortium name="RefSeq"/>
        </authorList>
    </citation>
    <scope>IDENTIFICATION</scope>
    <source>
        <tissue evidence="7">Gonads</tissue>
    </source>
</reference>